<reference evidence="1 2" key="1">
    <citation type="journal article" date="2021" name="Commun. Biol.">
        <title>The genome of Shorea leprosula (Dipterocarpaceae) highlights the ecological relevance of drought in aseasonal tropical rainforests.</title>
        <authorList>
            <person name="Ng K.K.S."/>
            <person name="Kobayashi M.J."/>
            <person name="Fawcett J.A."/>
            <person name="Hatakeyama M."/>
            <person name="Paape T."/>
            <person name="Ng C.H."/>
            <person name="Ang C.C."/>
            <person name="Tnah L.H."/>
            <person name="Lee C.T."/>
            <person name="Nishiyama T."/>
            <person name="Sese J."/>
            <person name="O'Brien M.J."/>
            <person name="Copetti D."/>
            <person name="Mohd Noor M.I."/>
            <person name="Ong R.C."/>
            <person name="Putra M."/>
            <person name="Sireger I.Z."/>
            <person name="Indrioko S."/>
            <person name="Kosugi Y."/>
            <person name="Izuno A."/>
            <person name="Isagi Y."/>
            <person name="Lee S.L."/>
            <person name="Shimizu K.K."/>
        </authorList>
    </citation>
    <scope>NUCLEOTIDE SEQUENCE [LARGE SCALE GENOMIC DNA]</scope>
    <source>
        <strain evidence="1">214</strain>
    </source>
</reference>
<evidence type="ECO:0000313" key="1">
    <source>
        <dbReference type="EMBL" id="GKV00793.1"/>
    </source>
</evidence>
<gene>
    <name evidence="1" type="ORF">SLEP1_g13420</name>
</gene>
<proteinExistence type="predicted"/>
<organism evidence="1 2">
    <name type="scientific">Rubroshorea leprosula</name>
    <dbReference type="NCBI Taxonomy" id="152421"/>
    <lineage>
        <taxon>Eukaryota</taxon>
        <taxon>Viridiplantae</taxon>
        <taxon>Streptophyta</taxon>
        <taxon>Embryophyta</taxon>
        <taxon>Tracheophyta</taxon>
        <taxon>Spermatophyta</taxon>
        <taxon>Magnoliopsida</taxon>
        <taxon>eudicotyledons</taxon>
        <taxon>Gunneridae</taxon>
        <taxon>Pentapetalae</taxon>
        <taxon>rosids</taxon>
        <taxon>malvids</taxon>
        <taxon>Malvales</taxon>
        <taxon>Dipterocarpaceae</taxon>
        <taxon>Rubroshorea</taxon>
    </lineage>
</organism>
<dbReference type="AlphaFoldDB" id="A0AAV5IR88"/>
<comment type="caution">
    <text evidence="1">The sequence shown here is derived from an EMBL/GenBank/DDBJ whole genome shotgun (WGS) entry which is preliminary data.</text>
</comment>
<evidence type="ECO:0000313" key="2">
    <source>
        <dbReference type="Proteomes" id="UP001054252"/>
    </source>
</evidence>
<accession>A0AAV5IR88</accession>
<sequence length="112" mass="12968">MHSAHNPDNPRHLSLITLAAGSLSSLDDDKEIWDLRMRSGRYISHLRPVDRMKYKIKLKEMSGEEDWLAGMASSIGVRLQALHPEDGDIVYLDWKHKFISCNVGERKPRIEW</sequence>
<name>A0AAV5IR88_9ROSI</name>
<protein>
    <submittedName>
        <fullName evidence="1">Uncharacterized protein</fullName>
    </submittedName>
</protein>
<dbReference type="EMBL" id="BPVZ01000016">
    <property type="protein sequence ID" value="GKV00793.1"/>
    <property type="molecule type" value="Genomic_DNA"/>
</dbReference>
<dbReference type="Proteomes" id="UP001054252">
    <property type="component" value="Unassembled WGS sequence"/>
</dbReference>
<keyword evidence="2" id="KW-1185">Reference proteome</keyword>